<dbReference type="GeneID" id="56031094"/>
<evidence type="ECO:0000313" key="4">
    <source>
        <dbReference type="EMBL" id="QLG29826.1"/>
    </source>
</evidence>
<dbReference type="OrthoDB" id="299650at2157"/>
<name>A0A7D5GEI2_9EURY</name>
<geneLocation type="plasmid" evidence="4 5">
    <name>unnamed2</name>
</geneLocation>
<proteinExistence type="predicted"/>
<evidence type="ECO:0008006" key="6">
    <source>
        <dbReference type="Google" id="ProtNLM"/>
    </source>
</evidence>
<evidence type="ECO:0000256" key="1">
    <source>
        <dbReference type="SAM" id="Phobius"/>
    </source>
</evidence>
<sequence>MSNRSRDPHRRVLDEFGADDEIVGVDIDYSLDDLKLFIPAMFGALLVVSLSSRLGGRWGVTIGLTVALAILLVAGAIVYIAPNHMTPHRWLARIARFATRETTRSAVDTAPEDRPETLTQVARFVPEADTVERQDGHLVAAVRVDPANMALATHDEWDGAADALGNALNTLSFPIQIHASARSIDPERITESYRDRRDDPDVQANDALQNIVETYETRLPAEFRARGTSLREYHILVPVSIRDVQLAERGATSQLQSLPYVGGLLAFIGAESSGLSDAEVEQEQRETLEQRLDDVQAAIRGLDSCDCEPVSADRLATLIEEFWTGRRTQYRSTTDRVRSIPVVTVGDADKRV</sequence>
<keyword evidence="1" id="KW-1133">Transmembrane helix</keyword>
<feature type="transmembrane region" description="Helical" evidence="1">
    <location>
        <begin position="60"/>
        <end position="81"/>
    </location>
</feature>
<dbReference type="EMBL" id="CP058531">
    <property type="protein sequence ID" value="QLG29826.1"/>
    <property type="molecule type" value="Genomic_DNA"/>
</dbReference>
<dbReference type="RefSeq" id="WP_179171400.1">
    <property type="nucleotide sequence ID" value="NZ_CP058531.1"/>
</dbReference>
<keyword evidence="1" id="KW-0472">Membrane</keyword>
<evidence type="ECO:0000259" key="3">
    <source>
        <dbReference type="Pfam" id="PF26593"/>
    </source>
</evidence>
<dbReference type="Pfam" id="PF26593">
    <property type="entry name" value="TraC-like"/>
    <property type="match status" value="1"/>
</dbReference>
<evidence type="ECO:0000259" key="2">
    <source>
        <dbReference type="Pfam" id="PF26592"/>
    </source>
</evidence>
<feature type="transmembrane region" description="Helical" evidence="1">
    <location>
        <begin position="36"/>
        <end position="54"/>
    </location>
</feature>
<keyword evidence="5" id="KW-1185">Reference proteome</keyword>
<keyword evidence="1" id="KW-0812">Transmembrane</keyword>
<dbReference type="InterPro" id="IPR058597">
    <property type="entry name" value="PrgI-like_dom"/>
</dbReference>
<feature type="domain" description="PrgI-like" evidence="2">
    <location>
        <begin position="24"/>
        <end position="103"/>
    </location>
</feature>
<protein>
    <recommendedName>
        <fullName evidence="6">PrgI family protein</fullName>
    </recommendedName>
</protein>
<dbReference type="AlphaFoldDB" id="A0A7D5GEI2"/>
<keyword evidence="4" id="KW-0614">Plasmid</keyword>
<reference evidence="4 5" key="1">
    <citation type="submission" date="2020-07" db="EMBL/GenBank/DDBJ databases">
        <title>Gai3-2, isolated from salt lake.</title>
        <authorList>
            <person name="Cui H."/>
            <person name="Shi X."/>
        </authorList>
    </citation>
    <scope>NUCLEOTIDE SEQUENCE [LARGE SCALE GENOMIC DNA]</scope>
    <source>
        <strain evidence="4 5">Gai3-2</strain>
        <plasmid evidence="4 5">unnamed2</plasmid>
    </source>
</reference>
<dbReference type="KEGG" id="halg:HUG10_19635"/>
<dbReference type="Pfam" id="PF26592">
    <property type="entry name" value="PrgI_like"/>
    <property type="match status" value="1"/>
</dbReference>
<organism evidence="4 5">
    <name type="scientific">Halorarum halophilum</name>
    <dbReference type="NCBI Taxonomy" id="2743090"/>
    <lineage>
        <taxon>Archaea</taxon>
        <taxon>Methanobacteriati</taxon>
        <taxon>Methanobacteriota</taxon>
        <taxon>Stenosarchaea group</taxon>
        <taxon>Halobacteria</taxon>
        <taxon>Halobacteriales</taxon>
        <taxon>Haloferacaceae</taxon>
        <taxon>Halorarum</taxon>
    </lineage>
</organism>
<evidence type="ECO:0000313" key="5">
    <source>
        <dbReference type="Proteomes" id="UP000509750"/>
    </source>
</evidence>
<dbReference type="Proteomes" id="UP000509750">
    <property type="component" value="Plasmid unnamed2"/>
</dbReference>
<dbReference type="InterPro" id="IPR058596">
    <property type="entry name" value="TraC-like_dom"/>
</dbReference>
<gene>
    <name evidence="4" type="ORF">HUG10_19635</name>
</gene>
<feature type="domain" description="TraC-like" evidence="3">
    <location>
        <begin position="123"/>
        <end position="325"/>
    </location>
</feature>
<accession>A0A7D5GEI2</accession>